<organism evidence="2 3">
    <name type="scientific">Chryseobacterium edaphi</name>
    <dbReference type="NCBI Taxonomy" id="2976532"/>
    <lineage>
        <taxon>Bacteria</taxon>
        <taxon>Pseudomonadati</taxon>
        <taxon>Bacteroidota</taxon>
        <taxon>Flavobacteriia</taxon>
        <taxon>Flavobacteriales</taxon>
        <taxon>Weeksellaceae</taxon>
        <taxon>Chryseobacterium group</taxon>
        <taxon>Chryseobacterium</taxon>
    </lineage>
</organism>
<name>A0ABT2WC68_9FLAO</name>
<feature type="signal peptide" evidence="1">
    <location>
        <begin position="1"/>
        <end position="21"/>
    </location>
</feature>
<reference evidence="3" key="1">
    <citation type="submission" date="2023-07" db="EMBL/GenBank/DDBJ databases">
        <title>Chryseobacterium sp. strain PBS4-4 Genome sequencing and assembly.</title>
        <authorList>
            <person name="Jung Y."/>
        </authorList>
    </citation>
    <scope>NUCLEOTIDE SEQUENCE [LARGE SCALE GENOMIC DNA]</scope>
    <source>
        <strain evidence="3">PBS4-4</strain>
    </source>
</reference>
<proteinExistence type="predicted"/>
<evidence type="ECO:0000256" key="1">
    <source>
        <dbReference type="SAM" id="SignalP"/>
    </source>
</evidence>
<accession>A0ABT2WC68</accession>
<dbReference type="Proteomes" id="UP001208649">
    <property type="component" value="Unassembled WGS sequence"/>
</dbReference>
<comment type="caution">
    <text evidence="2">The sequence shown here is derived from an EMBL/GenBank/DDBJ whole genome shotgun (WGS) entry which is preliminary data.</text>
</comment>
<feature type="chain" id="PRO_5046349893" evidence="1">
    <location>
        <begin position="22"/>
        <end position="181"/>
    </location>
</feature>
<dbReference type="EMBL" id="JAOTEM010000003">
    <property type="protein sequence ID" value="MCU7618230.1"/>
    <property type="molecule type" value="Genomic_DNA"/>
</dbReference>
<evidence type="ECO:0000313" key="3">
    <source>
        <dbReference type="Proteomes" id="UP001208649"/>
    </source>
</evidence>
<evidence type="ECO:0000313" key="2">
    <source>
        <dbReference type="EMBL" id="MCU7618230.1"/>
    </source>
</evidence>
<dbReference type="RefSeq" id="WP_263003727.1">
    <property type="nucleotide sequence ID" value="NZ_JAOTEM010000003.1"/>
</dbReference>
<protein>
    <submittedName>
        <fullName evidence="2">Uncharacterized protein</fullName>
    </submittedName>
</protein>
<gene>
    <name evidence="2" type="ORF">NZ698_13555</name>
</gene>
<keyword evidence="3" id="KW-1185">Reference proteome</keyword>
<sequence>MKFKYSIILGISCAVTLSAQVAIGKQATQTGVSLEFGVGPKGLILPWVTASGNVSLNPGTNLKGGALIFDRTDSRVKISRNSGAWVDLSVRTGDPVVNAPIQANPAVEQSTAKSQIGGVLADDTPGILVLADTNKAMIPPLVENPADNIKSPAPGMIVFDPVKKLFCVYNGTVWSYWRADS</sequence>
<keyword evidence="1" id="KW-0732">Signal</keyword>